<sequence>MCDDLEMAEYVRTENYRFKKYWLLAKKAQLKEKTDKMKERINQFIFSSKDSSENTNQDVNIPELDKNTKTKEEQFVNPNLVDVDRKYKKMYEERLKNKLGLEENGVKK</sequence>
<proteinExistence type="predicted"/>
<name>E4YD95_OIKDI</name>
<accession>E4YD95</accession>
<evidence type="ECO:0000313" key="1">
    <source>
        <dbReference type="EMBL" id="CBY33506.1"/>
    </source>
</evidence>
<dbReference type="Proteomes" id="UP000011014">
    <property type="component" value="Unassembled WGS sequence"/>
</dbReference>
<gene>
    <name evidence="1" type="ORF">GSOID_T00021426001</name>
</gene>
<dbReference type="EMBL" id="FN654423">
    <property type="protein sequence ID" value="CBY33506.1"/>
    <property type="molecule type" value="Genomic_DNA"/>
</dbReference>
<reference evidence="1" key="1">
    <citation type="journal article" date="2010" name="Science">
        <title>Plasticity of animal genome architecture unmasked by rapid evolution of a pelagic tunicate.</title>
        <authorList>
            <person name="Denoeud F."/>
            <person name="Henriet S."/>
            <person name="Mungpakdee S."/>
            <person name="Aury J.M."/>
            <person name="Da Silva C."/>
            <person name="Brinkmann H."/>
            <person name="Mikhaleva J."/>
            <person name="Olsen L.C."/>
            <person name="Jubin C."/>
            <person name="Canestro C."/>
            <person name="Bouquet J.M."/>
            <person name="Danks G."/>
            <person name="Poulain J."/>
            <person name="Campsteijn C."/>
            <person name="Adamski M."/>
            <person name="Cross I."/>
            <person name="Yadetie F."/>
            <person name="Muffato M."/>
            <person name="Louis A."/>
            <person name="Butcher S."/>
            <person name="Tsagkogeorga G."/>
            <person name="Konrad A."/>
            <person name="Singh S."/>
            <person name="Jensen M.F."/>
            <person name="Cong E.H."/>
            <person name="Eikeseth-Otteraa H."/>
            <person name="Noel B."/>
            <person name="Anthouard V."/>
            <person name="Porcel B.M."/>
            <person name="Kachouri-Lafond R."/>
            <person name="Nishino A."/>
            <person name="Ugolini M."/>
            <person name="Chourrout P."/>
            <person name="Nishida H."/>
            <person name="Aasland R."/>
            <person name="Huzurbazar S."/>
            <person name="Westhof E."/>
            <person name="Delsuc F."/>
            <person name="Lehrach H."/>
            <person name="Reinhardt R."/>
            <person name="Weissenbach J."/>
            <person name="Roy S.W."/>
            <person name="Artiguenave F."/>
            <person name="Postlethwait J.H."/>
            <person name="Manak J.R."/>
            <person name="Thompson E.M."/>
            <person name="Jaillon O."/>
            <person name="Du Pasquier L."/>
            <person name="Boudinot P."/>
            <person name="Liberles D.A."/>
            <person name="Volff J.N."/>
            <person name="Philippe H."/>
            <person name="Lenhard B."/>
            <person name="Roest Crollius H."/>
            <person name="Wincker P."/>
            <person name="Chourrout D."/>
        </authorList>
    </citation>
    <scope>NUCLEOTIDE SEQUENCE [LARGE SCALE GENOMIC DNA]</scope>
</reference>
<dbReference type="AlphaFoldDB" id="E4YD95"/>
<protein>
    <submittedName>
        <fullName evidence="1">Uncharacterized protein</fullName>
    </submittedName>
</protein>
<organism evidence="1">
    <name type="scientific">Oikopleura dioica</name>
    <name type="common">Tunicate</name>
    <dbReference type="NCBI Taxonomy" id="34765"/>
    <lineage>
        <taxon>Eukaryota</taxon>
        <taxon>Metazoa</taxon>
        <taxon>Chordata</taxon>
        <taxon>Tunicata</taxon>
        <taxon>Appendicularia</taxon>
        <taxon>Copelata</taxon>
        <taxon>Oikopleuridae</taxon>
        <taxon>Oikopleura</taxon>
    </lineage>
</organism>